<reference evidence="1" key="1">
    <citation type="submission" date="2020-05" db="EMBL/GenBank/DDBJ databases">
        <title>Large-scale comparative analyses of tick genomes elucidate their genetic diversity and vector capacities.</title>
        <authorList>
            <person name="Jia N."/>
            <person name="Wang J."/>
            <person name="Shi W."/>
            <person name="Du L."/>
            <person name="Sun Y."/>
            <person name="Zhan W."/>
            <person name="Jiang J."/>
            <person name="Wang Q."/>
            <person name="Zhang B."/>
            <person name="Ji P."/>
            <person name="Sakyi L.B."/>
            <person name="Cui X."/>
            <person name="Yuan T."/>
            <person name="Jiang B."/>
            <person name="Yang W."/>
            <person name="Lam T.T.-Y."/>
            <person name="Chang Q."/>
            <person name="Ding S."/>
            <person name="Wang X."/>
            <person name="Zhu J."/>
            <person name="Ruan X."/>
            <person name="Zhao L."/>
            <person name="Wei J."/>
            <person name="Que T."/>
            <person name="Du C."/>
            <person name="Cheng J."/>
            <person name="Dai P."/>
            <person name="Han X."/>
            <person name="Huang E."/>
            <person name="Gao Y."/>
            <person name="Liu J."/>
            <person name="Shao H."/>
            <person name="Ye R."/>
            <person name="Li L."/>
            <person name="Wei W."/>
            <person name="Wang X."/>
            <person name="Wang C."/>
            <person name="Yang T."/>
            <person name="Huo Q."/>
            <person name="Li W."/>
            <person name="Guo W."/>
            <person name="Chen H."/>
            <person name="Zhou L."/>
            <person name="Ni X."/>
            <person name="Tian J."/>
            <person name="Zhou Y."/>
            <person name="Sheng Y."/>
            <person name="Liu T."/>
            <person name="Pan Y."/>
            <person name="Xia L."/>
            <person name="Li J."/>
            <person name="Zhao F."/>
            <person name="Cao W."/>
        </authorList>
    </citation>
    <scope>NUCLEOTIDE SEQUENCE</scope>
    <source>
        <strain evidence="1">Hyas-2018</strain>
    </source>
</reference>
<dbReference type="EMBL" id="CM023488">
    <property type="protein sequence ID" value="KAH6923836.1"/>
    <property type="molecule type" value="Genomic_DNA"/>
</dbReference>
<gene>
    <name evidence="1" type="ORF">HPB50_007782</name>
</gene>
<sequence length="155" mass="16768">MKLCAQRKKSTVLFMIIAVTAGSILFVGELLRQKVPYGRARIVWHNSWNASSSSGQAAGDLLGTGASQGAKSADGLGCPHRIHSLDDSALENKSTSGGWAVRRLCELPIDVLFFVFTVSSDWERRAHLRATLVEEAAVGLNWTAVFFVGHNITSP</sequence>
<name>A0ACB7RMF4_HYAAI</name>
<protein>
    <submittedName>
        <fullName evidence="1">Uncharacterized protein</fullName>
    </submittedName>
</protein>
<proteinExistence type="predicted"/>
<keyword evidence="2" id="KW-1185">Reference proteome</keyword>
<dbReference type="Proteomes" id="UP000821845">
    <property type="component" value="Chromosome 8"/>
</dbReference>
<evidence type="ECO:0000313" key="2">
    <source>
        <dbReference type="Proteomes" id="UP000821845"/>
    </source>
</evidence>
<evidence type="ECO:0000313" key="1">
    <source>
        <dbReference type="EMBL" id="KAH6923836.1"/>
    </source>
</evidence>
<organism evidence="1 2">
    <name type="scientific">Hyalomma asiaticum</name>
    <name type="common">Tick</name>
    <dbReference type="NCBI Taxonomy" id="266040"/>
    <lineage>
        <taxon>Eukaryota</taxon>
        <taxon>Metazoa</taxon>
        <taxon>Ecdysozoa</taxon>
        <taxon>Arthropoda</taxon>
        <taxon>Chelicerata</taxon>
        <taxon>Arachnida</taxon>
        <taxon>Acari</taxon>
        <taxon>Parasitiformes</taxon>
        <taxon>Ixodida</taxon>
        <taxon>Ixodoidea</taxon>
        <taxon>Ixodidae</taxon>
        <taxon>Hyalomminae</taxon>
        <taxon>Hyalomma</taxon>
    </lineage>
</organism>
<accession>A0ACB7RMF4</accession>
<comment type="caution">
    <text evidence="1">The sequence shown here is derived from an EMBL/GenBank/DDBJ whole genome shotgun (WGS) entry which is preliminary data.</text>
</comment>